<dbReference type="Proteomes" id="UP000503399">
    <property type="component" value="Chromosome"/>
</dbReference>
<gene>
    <name evidence="1" type="ORF">R50_2016</name>
</gene>
<name>A0A6F8ZJ82_9FIRM</name>
<proteinExistence type="predicted"/>
<dbReference type="EMBL" id="LR778114">
    <property type="protein sequence ID" value="CAB1129513.1"/>
    <property type="molecule type" value="Genomic_DNA"/>
</dbReference>
<protein>
    <submittedName>
        <fullName evidence="1">Uncharacterized protein</fullName>
    </submittedName>
</protein>
<keyword evidence="2" id="KW-1185">Reference proteome</keyword>
<dbReference type="AlphaFoldDB" id="A0A6F8ZJ82"/>
<organism evidence="1 2">
    <name type="scientific">Candidatus Hydrogenisulfobacillus filiaventi</name>
    <dbReference type="NCBI Taxonomy" id="2707344"/>
    <lineage>
        <taxon>Bacteria</taxon>
        <taxon>Bacillati</taxon>
        <taxon>Bacillota</taxon>
        <taxon>Clostridia</taxon>
        <taxon>Eubacteriales</taxon>
        <taxon>Clostridiales Family XVII. Incertae Sedis</taxon>
        <taxon>Candidatus Hydrogenisulfobacillus</taxon>
    </lineage>
</organism>
<dbReference type="KEGG" id="hfv:R50_2016"/>
<reference evidence="1 2" key="1">
    <citation type="submission" date="2020-02" db="EMBL/GenBank/DDBJ databases">
        <authorList>
            <person name="Hogendoorn C."/>
        </authorList>
    </citation>
    <scope>NUCLEOTIDE SEQUENCE [LARGE SCALE GENOMIC DNA]</scope>
    <source>
        <strain evidence="1">R501</strain>
    </source>
</reference>
<sequence>MRNDKDAVLPEFRAARAAWRKWRGDGDPSPETQREYGRQWRWYALWERVWDHWEDAGLAWGLAEFVTGLRRFWAPLRGLARDPVPYDPSIELEWEAALAGPNDLERWDAIVGETWSRMAAVSTAKEEPTVSKGSEAPVEEMVELVVEAEEPAASRPRSIGKPLMDYDPLLNEWRDDLLANGVSRSHADNLRRYVGRASARLGLPVTLITPDLPGVTVDERRAAKAWVAWLASRQERRRPLVAKAR</sequence>
<accession>A0A6F8ZJ82</accession>
<evidence type="ECO:0000313" key="2">
    <source>
        <dbReference type="Proteomes" id="UP000503399"/>
    </source>
</evidence>
<evidence type="ECO:0000313" key="1">
    <source>
        <dbReference type="EMBL" id="CAB1129513.1"/>
    </source>
</evidence>